<evidence type="ECO:0000256" key="1">
    <source>
        <dbReference type="ARBA" id="ARBA00004123"/>
    </source>
</evidence>
<accession>A0A4U7KWJ9</accession>
<dbReference type="Pfam" id="PF11754">
    <property type="entry name" value="Velvet"/>
    <property type="match status" value="1"/>
</dbReference>
<dbReference type="RefSeq" id="XP_029741109.1">
    <property type="nucleotide sequence ID" value="XM_029882254.1"/>
</dbReference>
<organism evidence="7 8">
    <name type="scientific">Sporisorium graminicola</name>
    <dbReference type="NCBI Taxonomy" id="280036"/>
    <lineage>
        <taxon>Eukaryota</taxon>
        <taxon>Fungi</taxon>
        <taxon>Dikarya</taxon>
        <taxon>Basidiomycota</taxon>
        <taxon>Ustilaginomycotina</taxon>
        <taxon>Ustilaginomycetes</taxon>
        <taxon>Ustilaginales</taxon>
        <taxon>Ustilaginaceae</taxon>
        <taxon>Sporisorium</taxon>
    </lineage>
</organism>
<feature type="domain" description="Velvet" evidence="6">
    <location>
        <begin position="202"/>
        <end position="395"/>
    </location>
</feature>
<evidence type="ECO:0000313" key="8">
    <source>
        <dbReference type="Proteomes" id="UP000306050"/>
    </source>
</evidence>
<evidence type="ECO:0000256" key="5">
    <source>
        <dbReference type="SAM" id="MobiDB-lite"/>
    </source>
</evidence>
<dbReference type="PROSITE" id="PS51821">
    <property type="entry name" value="VELVET"/>
    <property type="match status" value="1"/>
</dbReference>
<keyword evidence="3" id="KW-0804">Transcription</keyword>
<name>A0A4U7KWJ9_9BASI</name>
<evidence type="ECO:0000256" key="4">
    <source>
        <dbReference type="ARBA" id="ARBA00023242"/>
    </source>
</evidence>
<proteinExistence type="predicted"/>
<evidence type="ECO:0000256" key="3">
    <source>
        <dbReference type="ARBA" id="ARBA00023163"/>
    </source>
</evidence>
<dbReference type="PANTHER" id="PTHR33572">
    <property type="entry name" value="SPORE DEVELOPMENT REGULATOR VOSA"/>
    <property type="match status" value="1"/>
</dbReference>
<dbReference type="GeneID" id="40724550"/>
<protein>
    <recommendedName>
        <fullName evidence="6">Velvet domain-containing protein</fullName>
    </recommendedName>
</protein>
<feature type="region of interest" description="Disordered" evidence="5">
    <location>
        <begin position="106"/>
        <end position="164"/>
    </location>
</feature>
<feature type="compositionally biased region" description="Polar residues" evidence="5">
    <location>
        <begin position="16"/>
        <end position="27"/>
    </location>
</feature>
<comment type="caution">
    <text evidence="7">The sequence shown here is derived from an EMBL/GenBank/DDBJ whole genome shotgun (WGS) entry which is preliminary data.</text>
</comment>
<dbReference type="OrthoDB" id="1746739at2759"/>
<dbReference type="Proteomes" id="UP000306050">
    <property type="component" value="Chromosome SGRAM_12"/>
</dbReference>
<dbReference type="GO" id="GO:0005634">
    <property type="term" value="C:nucleus"/>
    <property type="evidence" value="ECO:0007669"/>
    <property type="project" value="UniProtKB-SubCell"/>
</dbReference>
<evidence type="ECO:0000259" key="6">
    <source>
        <dbReference type="PROSITE" id="PS51821"/>
    </source>
</evidence>
<dbReference type="InterPro" id="IPR021740">
    <property type="entry name" value="Velvet"/>
</dbReference>
<dbReference type="Gene3D" id="2.60.40.3960">
    <property type="entry name" value="Velvet domain"/>
    <property type="match status" value="1"/>
</dbReference>
<feature type="compositionally biased region" description="Polar residues" evidence="5">
    <location>
        <begin position="108"/>
        <end position="130"/>
    </location>
</feature>
<evidence type="ECO:0000256" key="2">
    <source>
        <dbReference type="ARBA" id="ARBA00023015"/>
    </source>
</evidence>
<reference evidence="7 8" key="1">
    <citation type="submission" date="2019-05" db="EMBL/GenBank/DDBJ databases">
        <title>Sporisorium graminicola CBS 10092 draft sequencing and annotation.</title>
        <authorList>
            <person name="Solano-Gonzalez S."/>
            <person name="Caddick M.X."/>
            <person name="Darby A."/>
        </authorList>
    </citation>
    <scope>NUCLEOTIDE SEQUENCE [LARGE SCALE GENOMIC DNA]</scope>
    <source>
        <strain evidence="7 8">CBS 10092</strain>
    </source>
</reference>
<dbReference type="PANTHER" id="PTHR33572:SF3">
    <property type="entry name" value="VELVET COMPLEX SUBUNIT B"/>
    <property type="match status" value="1"/>
</dbReference>
<feature type="compositionally biased region" description="Basic and acidic residues" evidence="5">
    <location>
        <begin position="28"/>
        <end position="55"/>
    </location>
</feature>
<keyword evidence="4" id="KW-0539">Nucleus</keyword>
<keyword evidence="2" id="KW-0805">Transcription regulation</keyword>
<sequence>MSISHPDVPGDRQPTCADSDTPTQRVETMSRGRDAHDTHSRDTSRPASDPHRDEPGGVNTRPPSLPPSRIESASQSTSHAGEPSRSSAHTQLLGIRHFARIAPERLQASPQNSPQLPGRSSDSPSATNLPRLQEEIRSSATHQVDETFSVGEGRPAGTVRTSSVPAAAALANTNNGGVARLSEPHAAPWAPAPILPGLPRHSTENRTYQLIIRQQPQQGRLCGLGSKDKRPLDPLPILQLRVINADGTEDEDVENSPNLVLQVTLHKEDPVSGTHAEAVLVESNDPMYPWTRMLEGRLVASANVARDLDGSRACFFVFTDLSIRQEGQFRLAFKLLALGPPSLAPPNSAGGGGHVLAEALTEPFTIYSPRRFPGMTESTELAKCLARQGIQVPVRNDIRRRQEMVDSMHASTDDKDGLD</sequence>
<feature type="compositionally biased region" description="Polar residues" evidence="5">
    <location>
        <begin position="71"/>
        <end position="89"/>
    </location>
</feature>
<evidence type="ECO:0000313" key="7">
    <source>
        <dbReference type="EMBL" id="TKY89124.1"/>
    </source>
</evidence>
<dbReference type="KEGG" id="sgra:EX895_001655"/>
<dbReference type="AlphaFoldDB" id="A0A4U7KWJ9"/>
<dbReference type="InterPro" id="IPR038491">
    <property type="entry name" value="Velvet_dom_sf"/>
</dbReference>
<dbReference type="InterPro" id="IPR037525">
    <property type="entry name" value="Velvet_dom"/>
</dbReference>
<dbReference type="EMBL" id="SRRM01000005">
    <property type="protein sequence ID" value="TKY89124.1"/>
    <property type="molecule type" value="Genomic_DNA"/>
</dbReference>
<keyword evidence="8" id="KW-1185">Reference proteome</keyword>
<feature type="region of interest" description="Disordered" evidence="5">
    <location>
        <begin position="1"/>
        <end position="89"/>
    </location>
</feature>
<comment type="subcellular location">
    <subcellularLocation>
        <location evidence="1">Nucleus</location>
    </subcellularLocation>
</comment>
<gene>
    <name evidence="7" type="ORF">EX895_001655</name>
</gene>